<reference evidence="3 5" key="2">
    <citation type="submission" date="2018-12" db="EMBL/GenBank/DDBJ databases">
        <title>Legionella sp,whole genome shotgun sequence.</title>
        <authorList>
            <person name="Wu H."/>
        </authorList>
    </citation>
    <scope>NUCLEOTIDE SEQUENCE [LARGE SCALE GENOMIC DNA]</scope>
    <source>
        <strain evidence="5">km489</strain>
        <strain evidence="3">Km489</strain>
    </source>
</reference>
<dbReference type="Proteomes" id="UP000287374">
    <property type="component" value="Unassembled WGS sequence"/>
</dbReference>
<evidence type="ECO:0000313" key="3">
    <source>
        <dbReference type="EMBL" id="RUR21465.1"/>
    </source>
</evidence>
<sequence>MEHHSKLNIYKGMIQYILDSTHYTLKHIAQLSNSSLDNLRMIYCNDSVPNNFKSEIELMKLYQIVLEINKNQENSSLTGLRRHFYGEQAYV</sequence>
<dbReference type="AlphaFoldDB" id="A0A317TY77"/>
<dbReference type="EMBL" id="QHJG01000031">
    <property type="protein sequence ID" value="PWY54574.1"/>
    <property type="molecule type" value="Genomic_DNA"/>
</dbReference>
<proteinExistence type="predicted"/>
<comment type="caution">
    <text evidence="1">The sequence shown here is derived from an EMBL/GenBank/DDBJ whole genome shotgun (WGS) entry which is preliminary data.</text>
</comment>
<name>A0A317TY77_9GAMM</name>
<dbReference type="OrthoDB" id="5643102at2"/>
<dbReference type="Proteomes" id="UP000247152">
    <property type="component" value="Unassembled WGS sequence"/>
</dbReference>
<dbReference type="RefSeq" id="WP_110142783.1">
    <property type="nucleotide sequence ID" value="NZ_QHJG01000017.1"/>
</dbReference>
<dbReference type="EMBL" id="RZGX01000016">
    <property type="protein sequence ID" value="RUR21465.1"/>
    <property type="molecule type" value="Genomic_DNA"/>
</dbReference>
<evidence type="ECO:0000313" key="5">
    <source>
        <dbReference type="Proteomes" id="UP000287374"/>
    </source>
</evidence>
<evidence type="ECO:0000313" key="2">
    <source>
        <dbReference type="EMBL" id="PWY55526.1"/>
    </source>
</evidence>
<accession>A0A317TY77</accession>
<protein>
    <recommendedName>
        <fullName evidence="6">HTH araC/xylS-type domain-containing protein</fullName>
    </recommendedName>
</protein>
<evidence type="ECO:0008006" key="6">
    <source>
        <dbReference type="Google" id="ProtNLM"/>
    </source>
</evidence>
<dbReference type="EMBL" id="QHJG01000017">
    <property type="protein sequence ID" value="PWY55526.1"/>
    <property type="molecule type" value="Genomic_DNA"/>
</dbReference>
<reference evidence="1 4" key="1">
    <citation type="submission" date="2018-05" db="EMBL/GenBank/DDBJ databases">
        <title>Legionella qingyii sp.nov., whole genome shotgun sequence.</title>
        <authorList>
            <person name="Wu H."/>
            <person name="Zhu Q."/>
            <person name="Hu C."/>
        </authorList>
    </citation>
    <scope>NUCLEOTIDE SEQUENCE [LARGE SCALE GENOMIC DNA]</scope>
    <source>
        <strain evidence="1 4">HEB18</strain>
    </source>
</reference>
<evidence type="ECO:0000313" key="4">
    <source>
        <dbReference type="Proteomes" id="UP000247152"/>
    </source>
</evidence>
<evidence type="ECO:0000313" key="1">
    <source>
        <dbReference type="EMBL" id="PWY54574.1"/>
    </source>
</evidence>
<organism evidence="1 4">
    <name type="scientific">Legionella qingyii</name>
    <dbReference type="NCBI Taxonomy" id="2184757"/>
    <lineage>
        <taxon>Bacteria</taxon>
        <taxon>Pseudomonadati</taxon>
        <taxon>Pseudomonadota</taxon>
        <taxon>Gammaproteobacteria</taxon>
        <taxon>Legionellales</taxon>
        <taxon>Legionellaceae</taxon>
        <taxon>Legionella</taxon>
    </lineage>
</organism>
<gene>
    <name evidence="2" type="ORF">DGG96_11395</name>
    <name evidence="1" type="ORF">DGG96_16335</name>
    <name evidence="3" type="ORF">ELY20_12230</name>
</gene>
<keyword evidence="5" id="KW-1185">Reference proteome</keyword>